<evidence type="ECO:0000259" key="2">
    <source>
        <dbReference type="Pfam" id="PF13614"/>
    </source>
</evidence>
<dbReference type="GO" id="GO:0016887">
    <property type="term" value="F:ATP hydrolysis activity"/>
    <property type="evidence" value="ECO:0007669"/>
    <property type="project" value="TreeGrafter"/>
</dbReference>
<dbReference type="GO" id="GO:0005524">
    <property type="term" value="F:ATP binding"/>
    <property type="evidence" value="ECO:0007669"/>
    <property type="project" value="TreeGrafter"/>
</dbReference>
<dbReference type="InterPro" id="IPR011006">
    <property type="entry name" value="CheY-like_superfamily"/>
</dbReference>
<dbReference type="GO" id="GO:0009898">
    <property type="term" value="C:cytoplasmic side of plasma membrane"/>
    <property type="evidence" value="ECO:0007669"/>
    <property type="project" value="TreeGrafter"/>
</dbReference>
<feature type="region of interest" description="Disordered" evidence="1">
    <location>
        <begin position="379"/>
        <end position="410"/>
    </location>
</feature>
<proteinExistence type="predicted"/>
<dbReference type="Gene3D" id="3.40.50.2300">
    <property type="match status" value="1"/>
</dbReference>
<reference evidence="3 4" key="1">
    <citation type="submission" date="2018-07" db="EMBL/GenBank/DDBJ databases">
        <title>Desertimonas flava gen. nov. sp. nov.</title>
        <authorList>
            <person name="Liu S."/>
        </authorList>
    </citation>
    <scope>NUCLEOTIDE SEQUENCE [LARGE SCALE GENOMIC DNA]</scope>
    <source>
        <strain evidence="3 4">16Sb5-5</strain>
    </source>
</reference>
<dbReference type="InterPro" id="IPR050625">
    <property type="entry name" value="ParA/MinD_ATPase"/>
</dbReference>
<dbReference type="Pfam" id="PF13614">
    <property type="entry name" value="AAA_31"/>
    <property type="match status" value="1"/>
</dbReference>
<accession>A0A367YUU0</accession>
<feature type="domain" description="AAA" evidence="2">
    <location>
        <begin position="140"/>
        <end position="301"/>
    </location>
</feature>
<dbReference type="InterPro" id="IPR025669">
    <property type="entry name" value="AAA_dom"/>
</dbReference>
<dbReference type="Gene3D" id="3.40.50.300">
    <property type="entry name" value="P-loop containing nucleotide triphosphate hydrolases"/>
    <property type="match status" value="1"/>
</dbReference>
<keyword evidence="4" id="KW-1185">Reference proteome</keyword>
<sequence>MTRTLLLSGDEPLVRTVREVTAGDVVVLPGRPLAADPGPLRAVLDSSAAEVLLLDARDEPGPALGLARAVVDQHPGVAVVLVAEASAELALAALRAGVRDVVAPDAGLPELAAALERAGRAASPGPAAGGSPLEPGTAGRVISVVSPKGGVGKTTVATNLAVGLARRWPGSTVLVDLDIQFGDVASALDLEPEHYLGDAVTGPARRDSMALKTVLTRHPTGLHVICAPDSPADADAVTESDVTHLLQVLATEFRYVVVDTAPGLSEHTLSALDQTTDLVLLASMDVPAVRGLRKEIDTLARLELLPPSRHVVINFTDRRSLLTIADVEFTIGTAVDLQLPRSKAAPDSVDQGVPLLQSGVKDPMTTQLHKLLERLAGPDGAAPVPVQTDPAARKGKRAASRWRRTRAAVA</sequence>
<dbReference type="PANTHER" id="PTHR43384:SF13">
    <property type="entry name" value="SLR0110 PROTEIN"/>
    <property type="match status" value="1"/>
</dbReference>
<protein>
    <submittedName>
        <fullName evidence="3">MinD/ParA family protein</fullName>
    </submittedName>
</protein>
<name>A0A367YUU0_9ACTN</name>
<feature type="compositionally biased region" description="Basic residues" evidence="1">
    <location>
        <begin position="393"/>
        <end position="410"/>
    </location>
</feature>
<dbReference type="SUPFAM" id="SSF52540">
    <property type="entry name" value="P-loop containing nucleoside triphosphate hydrolases"/>
    <property type="match status" value="1"/>
</dbReference>
<dbReference type="SUPFAM" id="SSF52172">
    <property type="entry name" value="CheY-like"/>
    <property type="match status" value="1"/>
</dbReference>
<dbReference type="AlphaFoldDB" id="A0A367YUU0"/>
<dbReference type="GO" id="GO:0005829">
    <property type="term" value="C:cytosol"/>
    <property type="evidence" value="ECO:0007669"/>
    <property type="project" value="TreeGrafter"/>
</dbReference>
<dbReference type="PANTHER" id="PTHR43384">
    <property type="entry name" value="SEPTUM SITE-DETERMINING PROTEIN MIND HOMOLOG, CHLOROPLASTIC-RELATED"/>
    <property type="match status" value="1"/>
</dbReference>
<comment type="caution">
    <text evidence="3">The sequence shown here is derived from an EMBL/GenBank/DDBJ whole genome shotgun (WGS) entry which is preliminary data.</text>
</comment>
<dbReference type="GO" id="GO:0051782">
    <property type="term" value="P:negative regulation of cell division"/>
    <property type="evidence" value="ECO:0007669"/>
    <property type="project" value="TreeGrafter"/>
</dbReference>
<dbReference type="EMBL" id="QOUI01000006">
    <property type="protein sequence ID" value="RCK69299.1"/>
    <property type="molecule type" value="Genomic_DNA"/>
</dbReference>
<organism evidence="3 4">
    <name type="scientific">Desertihabitans brevis</name>
    <dbReference type="NCBI Taxonomy" id="2268447"/>
    <lineage>
        <taxon>Bacteria</taxon>
        <taxon>Bacillati</taxon>
        <taxon>Actinomycetota</taxon>
        <taxon>Actinomycetes</taxon>
        <taxon>Propionibacteriales</taxon>
        <taxon>Propionibacteriaceae</taxon>
        <taxon>Desertihabitans</taxon>
    </lineage>
</organism>
<dbReference type="InterPro" id="IPR027417">
    <property type="entry name" value="P-loop_NTPase"/>
</dbReference>
<evidence type="ECO:0000256" key="1">
    <source>
        <dbReference type="SAM" id="MobiDB-lite"/>
    </source>
</evidence>
<evidence type="ECO:0000313" key="3">
    <source>
        <dbReference type="EMBL" id="RCK69299.1"/>
    </source>
</evidence>
<evidence type="ECO:0000313" key="4">
    <source>
        <dbReference type="Proteomes" id="UP000252770"/>
    </source>
</evidence>
<gene>
    <name evidence="3" type="ORF">DT076_10370</name>
</gene>
<dbReference type="RefSeq" id="WP_114126617.1">
    <property type="nucleotide sequence ID" value="NZ_QOUI01000006.1"/>
</dbReference>
<dbReference type="Proteomes" id="UP000252770">
    <property type="component" value="Unassembled WGS sequence"/>
</dbReference>